<dbReference type="GO" id="GO:0140285">
    <property type="term" value="P:endosome fission"/>
    <property type="evidence" value="ECO:0007669"/>
    <property type="project" value="TreeGrafter"/>
</dbReference>
<dbReference type="PANTHER" id="PTHR15691:SF6">
    <property type="entry name" value="WASH COMPLEX SUBUNIT 5"/>
    <property type="match status" value="1"/>
</dbReference>
<organism evidence="2 3">
    <name type="scientific">Laodelphax striatellus</name>
    <name type="common">Small brown planthopper</name>
    <name type="synonym">Delphax striatella</name>
    <dbReference type="NCBI Taxonomy" id="195883"/>
    <lineage>
        <taxon>Eukaryota</taxon>
        <taxon>Metazoa</taxon>
        <taxon>Ecdysozoa</taxon>
        <taxon>Arthropoda</taxon>
        <taxon>Hexapoda</taxon>
        <taxon>Insecta</taxon>
        <taxon>Pterygota</taxon>
        <taxon>Neoptera</taxon>
        <taxon>Paraneoptera</taxon>
        <taxon>Hemiptera</taxon>
        <taxon>Auchenorrhyncha</taxon>
        <taxon>Fulgoroidea</taxon>
        <taxon>Delphacidae</taxon>
        <taxon>Criomorphinae</taxon>
        <taxon>Laodelphax</taxon>
    </lineage>
</organism>
<gene>
    <name evidence="2" type="ORF">LSTR_LSTR001225</name>
</gene>
<dbReference type="Pfam" id="PF10266">
    <property type="entry name" value="Strumpellin"/>
    <property type="match status" value="1"/>
</dbReference>
<dbReference type="PANTHER" id="PTHR15691">
    <property type="entry name" value="WASH COMPLEX SUBUNIT 5"/>
    <property type="match status" value="1"/>
</dbReference>
<protein>
    <submittedName>
        <fullName evidence="2">Uncharacterized protein</fullName>
    </submittedName>
</protein>
<keyword evidence="3" id="KW-1185">Reference proteome</keyword>
<dbReference type="GO" id="GO:0005768">
    <property type="term" value="C:endosome"/>
    <property type="evidence" value="ECO:0007669"/>
    <property type="project" value="TreeGrafter"/>
</dbReference>
<dbReference type="GO" id="GO:0007032">
    <property type="term" value="P:endosome organization"/>
    <property type="evidence" value="ECO:0007669"/>
    <property type="project" value="TreeGrafter"/>
</dbReference>
<evidence type="ECO:0000256" key="1">
    <source>
        <dbReference type="ARBA" id="ARBA00006224"/>
    </source>
</evidence>
<dbReference type="OrthoDB" id="565118at2759"/>
<dbReference type="Proteomes" id="UP000291343">
    <property type="component" value="Unassembled WGS sequence"/>
</dbReference>
<name>A0A482XBI2_LAOST</name>
<dbReference type="InParanoid" id="A0A482XBI2"/>
<reference evidence="2 3" key="1">
    <citation type="journal article" date="2017" name="Gigascience">
        <title>Genome sequence of the small brown planthopper, Laodelphax striatellus.</title>
        <authorList>
            <person name="Zhu J."/>
            <person name="Jiang F."/>
            <person name="Wang X."/>
            <person name="Yang P."/>
            <person name="Bao Y."/>
            <person name="Zhao W."/>
            <person name="Wang W."/>
            <person name="Lu H."/>
            <person name="Wang Q."/>
            <person name="Cui N."/>
            <person name="Li J."/>
            <person name="Chen X."/>
            <person name="Luo L."/>
            <person name="Yu J."/>
            <person name="Kang L."/>
            <person name="Cui F."/>
        </authorList>
    </citation>
    <scope>NUCLEOTIDE SEQUENCE [LARGE SCALE GENOMIC DNA]</scope>
    <source>
        <strain evidence="2">Lst14</strain>
    </source>
</reference>
<proteinExistence type="inferred from homology"/>
<evidence type="ECO:0000313" key="2">
    <source>
        <dbReference type="EMBL" id="RZF43047.1"/>
    </source>
</evidence>
<comment type="similarity">
    <text evidence="1">Belongs to the strumpellin family.</text>
</comment>
<comment type="caution">
    <text evidence="2">The sequence shown here is derived from an EMBL/GenBank/DDBJ whole genome shotgun (WGS) entry which is preliminary data.</text>
</comment>
<dbReference type="GO" id="GO:0051125">
    <property type="term" value="P:regulation of actin nucleation"/>
    <property type="evidence" value="ECO:0007669"/>
    <property type="project" value="TreeGrafter"/>
</dbReference>
<sequence length="197" mass="22847">MSAVDFLADKNPCGTNLLKLVTRGNGNAIIADLLRWDKKQDQIKYADIVSDFSYYEKLDEFDEKIENEMTLHDLDDEFRESLVDILERFCNAFQSIQKYASDLNGYIEDLEEEVYIQQTLECVVLCEEEKELLNKVLRNNAKSFIRNACIYKRSGNCHCFVIYPIAGNQNPVDRRVRFDQLATAAHCLNLEIASWKI</sequence>
<evidence type="ECO:0000313" key="3">
    <source>
        <dbReference type="Proteomes" id="UP000291343"/>
    </source>
</evidence>
<accession>A0A482XBI2</accession>
<dbReference type="GO" id="GO:0030041">
    <property type="term" value="P:actin filament polymerization"/>
    <property type="evidence" value="ECO:0007669"/>
    <property type="project" value="TreeGrafter"/>
</dbReference>
<dbReference type="AlphaFoldDB" id="A0A482XBI2"/>
<dbReference type="GO" id="GO:0071203">
    <property type="term" value="C:WASH complex"/>
    <property type="evidence" value="ECO:0007669"/>
    <property type="project" value="InterPro"/>
</dbReference>
<dbReference type="EMBL" id="QKKF02013261">
    <property type="protein sequence ID" value="RZF43047.1"/>
    <property type="molecule type" value="Genomic_DNA"/>
</dbReference>
<dbReference type="InterPro" id="IPR019393">
    <property type="entry name" value="WASH_strumpellin"/>
</dbReference>
<dbReference type="STRING" id="195883.A0A482XBI2"/>